<dbReference type="EMBL" id="CAKOGL010000008">
    <property type="protein sequence ID" value="CAH2089817.1"/>
    <property type="molecule type" value="Genomic_DNA"/>
</dbReference>
<gene>
    <name evidence="5" type="ORF">EEDITHA_LOCUS5836</name>
</gene>
<feature type="region of interest" description="Disordered" evidence="3">
    <location>
        <begin position="556"/>
        <end position="577"/>
    </location>
</feature>
<dbReference type="PANTHER" id="PTHR31553:SF1">
    <property type="entry name" value="NF-KAPPA-B ESSENTIAL MODULATOR"/>
    <property type="match status" value="1"/>
</dbReference>
<dbReference type="AlphaFoldDB" id="A0AAU9TUB4"/>
<feature type="coiled-coil region" evidence="2">
    <location>
        <begin position="130"/>
        <end position="239"/>
    </location>
</feature>
<evidence type="ECO:0000313" key="5">
    <source>
        <dbReference type="EMBL" id="CAH2089817.1"/>
    </source>
</evidence>
<dbReference type="GO" id="GO:0043122">
    <property type="term" value="P:regulation of canonical NF-kappaB signal transduction"/>
    <property type="evidence" value="ECO:0007669"/>
    <property type="project" value="TreeGrafter"/>
</dbReference>
<dbReference type="GO" id="GO:0070530">
    <property type="term" value="F:K63-linked polyubiquitin modification-dependent protein binding"/>
    <property type="evidence" value="ECO:0007669"/>
    <property type="project" value="TreeGrafter"/>
</dbReference>
<protein>
    <recommendedName>
        <fullName evidence="4">NF-kappa-B essential modulator NEMO CC2-LZ domain-containing protein</fullName>
    </recommendedName>
</protein>
<keyword evidence="6" id="KW-1185">Reference proteome</keyword>
<organism evidence="5 6">
    <name type="scientific">Euphydryas editha</name>
    <name type="common">Edith's checkerspot</name>
    <dbReference type="NCBI Taxonomy" id="104508"/>
    <lineage>
        <taxon>Eukaryota</taxon>
        <taxon>Metazoa</taxon>
        <taxon>Ecdysozoa</taxon>
        <taxon>Arthropoda</taxon>
        <taxon>Hexapoda</taxon>
        <taxon>Insecta</taxon>
        <taxon>Pterygota</taxon>
        <taxon>Neoptera</taxon>
        <taxon>Endopterygota</taxon>
        <taxon>Lepidoptera</taxon>
        <taxon>Glossata</taxon>
        <taxon>Ditrysia</taxon>
        <taxon>Papilionoidea</taxon>
        <taxon>Nymphalidae</taxon>
        <taxon>Nymphalinae</taxon>
        <taxon>Euphydryas</taxon>
    </lineage>
</organism>
<dbReference type="Pfam" id="PF16516">
    <property type="entry name" value="CC2-LZ"/>
    <property type="match status" value="1"/>
</dbReference>
<proteinExistence type="predicted"/>
<reference evidence="5" key="1">
    <citation type="submission" date="2022-03" db="EMBL/GenBank/DDBJ databases">
        <authorList>
            <person name="Tunstrom K."/>
        </authorList>
    </citation>
    <scope>NUCLEOTIDE SEQUENCE</scope>
</reference>
<evidence type="ECO:0000256" key="1">
    <source>
        <dbReference type="ARBA" id="ARBA00023054"/>
    </source>
</evidence>
<keyword evidence="1 2" id="KW-0175">Coiled coil</keyword>
<dbReference type="PANTHER" id="PTHR31553">
    <property type="entry name" value="NF-KAPPA-B ESSENTIAL MODULATOR"/>
    <property type="match status" value="1"/>
</dbReference>
<feature type="coiled-coil region" evidence="2">
    <location>
        <begin position="524"/>
        <end position="551"/>
    </location>
</feature>
<evidence type="ECO:0000313" key="6">
    <source>
        <dbReference type="Proteomes" id="UP001153954"/>
    </source>
</evidence>
<feature type="compositionally biased region" description="Low complexity" evidence="3">
    <location>
        <begin position="567"/>
        <end position="577"/>
    </location>
</feature>
<dbReference type="GO" id="GO:0005634">
    <property type="term" value="C:nucleus"/>
    <property type="evidence" value="ECO:0007669"/>
    <property type="project" value="TreeGrafter"/>
</dbReference>
<evidence type="ECO:0000259" key="4">
    <source>
        <dbReference type="Pfam" id="PF16516"/>
    </source>
</evidence>
<feature type="domain" description="NF-kappa-B essential modulator NEMO CC2-LZ" evidence="4">
    <location>
        <begin position="460"/>
        <end position="541"/>
    </location>
</feature>
<feature type="coiled-coil region" evidence="2">
    <location>
        <begin position="77"/>
        <end position="104"/>
    </location>
</feature>
<dbReference type="Gene3D" id="1.20.5.390">
    <property type="entry name" value="L1 transposable element, trimerization domain"/>
    <property type="match status" value="1"/>
</dbReference>
<feature type="coiled-coil region" evidence="2">
    <location>
        <begin position="282"/>
        <end position="344"/>
    </location>
</feature>
<dbReference type="InterPro" id="IPR032419">
    <property type="entry name" value="CC2-LZ_dom"/>
</dbReference>
<name>A0AAU9TUB4_EUPED</name>
<evidence type="ECO:0000256" key="3">
    <source>
        <dbReference type="SAM" id="MobiDB-lite"/>
    </source>
</evidence>
<sequence>MSSQTEIDDDSFIIVLRSSPTTGMYDTELDKSQIEDAMKDLSLEANMAFKAQFSLGDSPSPSSMMAASTLITDDRSTQELQRRYAELLDENVVLKETLKENNNTIRKQLMLISECQDSTLEAHMSHSQKFKETMEFIEKLRKENKHLKQENAHLVKEVAKVNNETGEKKSPQIEFVTSPDDDTINKLTAQLELVEKQRRQVIADNDKLKWLLEAANQTADAITKERDDLRVKLDKAEYEISIKDEEHARNIKKKMVIIDDLNCKLKSYSLMVDEISKRDAVFQSLQTEHSMLQNELKKAQIKILDLENIKLEFEQHKSGTLETVKMYKEQIQEMNNKIKDVQKTVFQPVDLSLATENESSSEYSTYIANVKRYDRTLKHLSEYLNALTNGLSDSLVHSLGVVASLHDYKLERASIDRVKSGLSELRLMIEKQHKTAISNIGQVRGTLVIFEGIFKDYNELLKKSVTKTENVPAQLSAALLAREQEITALRAELADCDLLRAQADSYRSDFEAEREAREKMASEKETILTDLRTAQRKIKELTNQLEEIRILSPGLHKSVTSKREPTKSTAVSTTTTTTTNGNTVYKCPKCMRFSSNQYKAMEEHFDDCLDDF</sequence>
<dbReference type="Gene3D" id="1.20.5.990">
    <property type="entry name" value="Nemo cc2-lz domain - 1d5 darpin complex"/>
    <property type="match status" value="1"/>
</dbReference>
<comment type="caution">
    <text evidence="5">The sequence shown here is derived from an EMBL/GenBank/DDBJ whole genome shotgun (WGS) entry which is preliminary data.</text>
</comment>
<dbReference type="Proteomes" id="UP001153954">
    <property type="component" value="Unassembled WGS sequence"/>
</dbReference>
<accession>A0AAU9TUB4</accession>
<dbReference type="InterPro" id="IPR051301">
    <property type="entry name" value="Optineurin/NFkB_EssMod"/>
</dbReference>
<evidence type="ECO:0000256" key="2">
    <source>
        <dbReference type="SAM" id="Coils"/>
    </source>
</evidence>
<dbReference type="GO" id="GO:0005737">
    <property type="term" value="C:cytoplasm"/>
    <property type="evidence" value="ECO:0007669"/>
    <property type="project" value="TreeGrafter"/>
</dbReference>